<evidence type="ECO:0000256" key="3">
    <source>
        <dbReference type="SAM" id="MobiDB-lite"/>
    </source>
</evidence>
<evidence type="ECO:0000259" key="4">
    <source>
        <dbReference type="PROSITE" id="PS50162"/>
    </source>
</evidence>
<feature type="compositionally biased region" description="Basic and acidic residues" evidence="3">
    <location>
        <begin position="150"/>
        <end position="163"/>
    </location>
</feature>
<evidence type="ECO:0000313" key="5">
    <source>
        <dbReference type="EMBL" id="GAC97830.1"/>
    </source>
</evidence>
<feature type="region of interest" description="Disordered" evidence="3">
    <location>
        <begin position="92"/>
        <end position="163"/>
    </location>
</feature>
<evidence type="ECO:0000256" key="2">
    <source>
        <dbReference type="ARBA" id="ARBA00022840"/>
    </source>
</evidence>
<reference evidence="6" key="1">
    <citation type="journal article" date="2013" name="Genome Announc.">
        <title>Draft genome sequence of the basidiomycetous yeast-like fungus Pseudozyma hubeiensis SY62, which produces an abundant amount of the biosurfactant mannosylerythritol lipids.</title>
        <authorList>
            <person name="Konishi M."/>
            <person name="Hatada Y."/>
            <person name="Horiuchi J."/>
        </authorList>
    </citation>
    <scope>NUCLEOTIDE SEQUENCE [LARGE SCALE GENOMIC DNA]</scope>
    <source>
        <strain evidence="6">SY62</strain>
    </source>
</reference>
<dbReference type="RefSeq" id="XP_012191417.1">
    <property type="nucleotide sequence ID" value="XM_012336027.1"/>
</dbReference>
<feature type="compositionally biased region" description="Polar residues" evidence="3">
    <location>
        <begin position="114"/>
        <end position="125"/>
    </location>
</feature>
<dbReference type="HOGENOM" id="CLU_426403_0_0_1"/>
<dbReference type="GO" id="GO:0005524">
    <property type="term" value="F:ATP binding"/>
    <property type="evidence" value="ECO:0007669"/>
    <property type="project" value="UniProtKB-KW"/>
</dbReference>
<keyword evidence="6" id="KW-1185">Reference proteome</keyword>
<dbReference type="GO" id="GO:0061982">
    <property type="term" value="P:meiosis I cell cycle process"/>
    <property type="evidence" value="ECO:0007669"/>
    <property type="project" value="UniProtKB-ARBA"/>
</dbReference>
<dbReference type="PANTHER" id="PTHR22942:SF66">
    <property type="entry name" value="RE19845P"/>
    <property type="match status" value="1"/>
</dbReference>
<dbReference type="InterPro" id="IPR013632">
    <property type="entry name" value="Rad51_C"/>
</dbReference>
<sequence length="756" mass="81028">MTSLAIADVPWISKRIKACCRRAKLFSTDEILLAQPQQLQQALRISQADVDLLVLQVATASAPSPVSVLDALNGKRPPPKLDQDLFDTTAAADGNDAASTDGSDSDGSDDVSARNASFPSSSIVPPTQGYDGNFPGAERFLYDSDSGSDSDTHDDADAMMHDDVEPPSTFRRAHVQHIAADDSGHQEHSLNSDDDVGQIMITRDVLALGRGTHVFSSGSQDLDDLLNGGFRSAVLTEIVGESGSGKTQMAIQACTFAALGLVPLPPADNQSSDSLSAAATQRCMDEADTLQEILQGCGMDTSNCSRTGLGTCYITSGGERAAHSIVNRALELTSFAIKERFDRKHPSTAGDTQSSQDTDLERRALLARAQELGRERVLANLHVACVADIEALEHALRYSLPGLISRLSSRKAGPTTSSDVGLVVIDNLPSLFQEDAVAATDIDSLVQRSKMLVEIADSLKRIAAGQQPSAPRQGSQERAVLVLNHVSDAFGVDKEIARRFVFDSADRIRLHRSQTRRSDPSASSSEQQASSSSSYAGLYDQPLAMDVASQSAFVSGLLASVPPTLAEAIGARALDESRSSNDGPLYTLHPRTAQLGHTWTNLINVRLFLSKTRGRICLPREEGSSSTETVAESDGKKKMTMTTVRKAAVVMNPFGPTMLDTTGDKKAVRQLRFVITSGRAIHALDGYSSATLASDSTSQTTTDTMPSGSQAQQRPADRQHATQQHEQDEEDLFGEALEDHHWLAIDQIQSQVMTPS</sequence>
<dbReference type="Gene3D" id="3.40.50.300">
    <property type="entry name" value="P-loop containing nucleotide triphosphate hydrolases"/>
    <property type="match status" value="1"/>
</dbReference>
<dbReference type="GO" id="GO:0140664">
    <property type="term" value="F:ATP-dependent DNA damage sensor activity"/>
    <property type="evidence" value="ECO:0007669"/>
    <property type="project" value="InterPro"/>
</dbReference>
<dbReference type="eggNOG" id="ENOG502RDCU">
    <property type="taxonomic scope" value="Eukaryota"/>
</dbReference>
<dbReference type="Pfam" id="PF08423">
    <property type="entry name" value="Rad51"/>
    <property type="match status" value="1"/>
</dbReference>
<feature type="region of interest" description="Disordered" evidence="3">
    <location>
        <begin position="692"/>
        <end position="736"/>
    </location>
</feature>
<feature type="compositionally biased region" description="Low complexity" evidence="3">
    <location>
        <begin position="692"/>
        <end position="704"/>
    </location>
</feature>
<evidence type="ECO:0000313" key="6">
    <source>
        <dbReference type="Proteomes" id="UP000014071"/>
    </source>
</evidence>
<dbReference type="GO" id="GO:0003697">
    <property type="term" value="F:single-stranded DNA binding"/>
    <property type="evidence" value="ECO:0007669"/>
    <property type="project" value="TreeGrafter"/>
</dbReference>
<dbReference type="EMBL" id="DF238813">
    <property type="protein sequence ID" value="GAC97830.1"/>
    <property type="molecule type" value="Genomic_DNA"/>
</dbReference>
<dbReference type="GO" id="GO:0042148">
    <property type="term" value="P:DNA strand invasion"/>
    <property type="evidence" value="ECO:0007669"/>
    <property type="project" value="TreeGrafter"/>
</dbReference>
<dbReference type="PROSITE" id="PS50162">
    <property type="entry name" value="RECA_2"/>
    <property type="match status" value="1"/>
</dbReference>
<keyword evidence="2" id="KW-0067">ATP-binding</keyword>
<protein>
    <submittedName>
        <fullName evidence="5">RAD57 protein</fullName>
    </submittedName>
</protein>
<dbReference type="GO" id="GO:0003690">
    <property type="term" value="F:double-stranded DNA binding"/>
    <property type="evidence" value="ECO:0007669"/>
    <property type="project" value="TreeGrafter"/>
</dbReference>
<gene>
    <name evidence="5" type="ORF">PHSY_005418</name>
</gene>
<accession>R9PID2</accession>
<name>R9PID2_PSEHS</name>
<dbReference type="STRING" id="1305764.R9PID2"/>
<feature type="compositionally biased region" description="Low complexity" evidence="3">
    <location>
        <begin position="521"/>
        <end position="533"/>
    </location>
</feature>
<dbReference type="OrthoDB" id="1861185at2759"/>
<feature type="domain" description="RecA family profile 1" evidence="4">
    <location>
        <begin position="211"/>
        <end position="254"/>
    </location>
</feature>
<feature type="region of interest" description="Disordered" evidence="3">
    <location>
        <begin position="511"/>
        <end position="533"/>
    </location>
</feature>
<dbReference type="GeneID" id="24110696"/>
<dbReference type="InterPro" id="IPR027417">
    <property type="entry name" value="P-loop_NTPase"/>
</dbReference>
<feature type="compositionally biased region" description="Basic and acidic residues" evidence="3">
    <location>
        <begin position="715"/>
        <end position="726"/>
    </location>
</feature>
<dbReference type="GO" id="GO:0000730">
    <property type="term" value="P:DNA recombinase assembly"/>
    <property type="evidence" value="ECO:0007669"/>
    <property type="project" value="TreeGrafter"/>
</dbReference>
<organism evidence="5 6">
    <name type="scientific">Pseudozyma hubeiensis (strain SY62)</name>
    <name type="common">Yeast</name>
    <dbReference type="NCBI Taxonomy" id="1305764"/>
    <lineage>
        <taxon>Eukaryota</taxon>
        <taxon>Fungi</taxon>
        <taxon>Dikarya</taxon>
        <taxon>Basidiomycota</taxon>
        <taxon>Ustilaginomycotina</taxon>
        <taxon>Ustilaginomycetes</taxon>
        <taxon>Ustilaginales</taxon>
        <taxon>Ustilaginaceae</taxon>
        <taxon>Pseudozyma</taxon>
    </lineage>
</organism>
<evidence type="ECO:0000256" key="1">
    <source>
        <dbReference type="ARBA" id="ARBA00022741"/>
    </source>
</evidence>
<dbReference type="GO" id="GO:0000150">
    <property type="term" value="F:DNA strand exchange activity"/>
    <property type="evidence" value="ECO:0007669"/>
    <property type="project" value="TreeGrafter"/>
</dbReference>
<feature type="compositionally biased region" description="Low complexity" evidence="3">
    <location>
        <begin position="92"/>
        <end position="102"/>
    </location>
</feature>
<feature type="region of interest" description="Disordered" evidence="3">
    <location>
        <begin position="67"/>
        <end position="86"/>
    </location>
</feature>
<proteinExistence type="predicted"/>
<dbReference type="InterPro" id="IPR020588">
    <property type="entry name" value="RecA_ATP-bd"/>
</dbReference>
<keyword evidence="1" id="KW-0547">Nucleotide-binding</keyword>
<dbReference type="GO" id="GO:0006312">
    <property type="term" value="P:mitotic recombination"/>
    <property type="evidence" value="ECO:0007669"/>
    <property type="project" value="TreeGrafter"/>
</dbReference>
<dbReference type="SUPFAM" id="SSF52540">
    <property type="entry name" value="P-loop containing nucleoside triphosphate hydrolases"/>
    <property type="match status" value="1"/>
</dbReference>
<dbReference type="PANTHER" id="PTHR22942">
    <property type="entry name" value="RECA/RAD51/RADA DNA STRAND-PAIRING FAMILY MEMBER"/>
    <property type="match status" value="1"/>
</dbReference>
<dbReference type="AlphaFoldDB" id="R9PID2"/>
<dbReference type="Proteomes" id="UP000014071">
    <property type="component" value="Unassembled WGS sequence"/>
</dbReference>